<feature type="region of interest" description="Disordered" evidence="1">
    <location>
        <begin position="41"/>
        <end position="85"/>
    </location>
</feature>
<keyword evidence="3" id="KW-1185">Reference proteome</keyword>
<name>A0A6H5IB84_9HYME</name>
<evidence type="ECO:0000313" key="3">
    <source>
        <dbReference type="Proteomes" id="UP000479190"/>
    </source>
</evidence>
<reference evidence="2 3" key="1">
    <citation type="submission" date="2020-02" db="EMBL/GenBank/DDBJ databases">
        <authorList>
            <person name="Ferguson B K."/>
        </authorList>
    </citation>
    <scope>NUCLEOTIDE SEQUENCE [LARGE SCALE GENOMIC DNA]</scope>
</reference>
<feature type="compositionally biased region" description="Polar residues" evidence="1">
    <location>
        <begin position="55"/>
        <end position="72"/>
    </location>
</feature>
<proteinExistence type="predicted"/>
<accession>A0A6H5IB84</accession>
<evidence type="ECO:0000256" key="1">
    <source>
        <dbReference type="SAM" id="MobiDB-lite"/>
    </source>
</evidence>
<dbReference type="AlphaFoldDB" id="A0A6H5IB84"/>
<dbReference type="Proteomes" id="UP000479190">
    <property type="component" value="Unassembled WGS sequence"/>
</dbReference>
<sequence length="121" mass="13647">MVKIVPAAVQQLLHEQQRGYETKMQQPFTSAVEFSPSITFSSNLKSSEPVELSTGPWSVSTLSRTSESTAELSQHPRRRWQQQQQQQQPLLTMIYLSTHIIIQNFARTNSNTGVSAGPHHD</sequence>
<organism evidence="2 3">
    <name type="scientific">Trichogramma brassicae</name>
    <dbReference type="NCBI Taxonomy" id="86971"/>
    <lineage>
        <taxon>Eukaryota</taxon>
        <taxon>Metazoa</taxon>
        <taxon>Ecdysozoa</taxon>
        <taxon>Arthropoda</taxon>
        <taxon>Hexapoda</taxon>
        <taxon>Insecta</taxon>
        <taxon>Pterygota</taxon>
        <taxon>Neoptera</taxon>
        <taxon>Endopterygota</taxon>
        <taxon>Hymenoptera</taxon>
        <taxon>Apocrita</taxon>
        <taxon>Proctotrupomorpha</taxon>
        <taxon>Chalcidoidea</taxon>
        <taxon>Trichogrammatidae</taxon>
        <taxon>Trichogramma</taxon>
    </lineage>
</organism>
<evidence type="ECO:0000313" key="2">
    <source>
        <dbReference type="EMBL" id="CAB0035263.1"/>
    </source>
</evidence>
<protein>
    <submittedName>
        <fullName evidence="2">Uncharacterized protein</fullName>
    </submittedName>
</protein>
<gene>
    <name evidence="2" type="ORF">TBRA_LOCUS7161</name>
</gene>
<dbReference type="EMBL" id="CADCXV010000776">
    <property type="protein sequence ID" value="CAB0035263.1"/>
    <property type="molecule type" value="Genomic_DNA"/>
</dbReference>